<feature type="domain" description="Mga helix-turn-helix" evidence="3">
    <location>
        <begin position="81"/>
        <end position="159"/>
    </location>
</feature>
<dbReference type="Proteomes" id="UP000019253">
    <property type="component" value="Unassembled WGS sequence"/>
</dbReference>
<reference evidence="4 5" key="1">
    <citation type="journal article" date="2014" name="Int. J. Syst. Evol. Microbiol.">
        <title>Listeria floridensis sp. nov., Listeria aquatica sp. nov., Listeria cornellensis sp. nov., Listeria riparia sp. nov. and Listeria grandensis sp. nov., from agricultural and natural environments.</title>
        <authorList>
            <person name="den Bakker H.C."/>
            <person name="Warchocki S."/>
            <person name="Wright E.M."/>
            <person name="Allred A.F."/>
            <person name="Ahlstrom C."/>
            <person name="Manuel C.S."/>
            <person name="Stasiewicz M.J."/>
            <person name="Burrell A."/>
            <person name="Roof S."/>
            <person name="Strawn L."/>
            <person name="Fortes E.D."/>
            <person name="Nightingale K.K."/>
            <person name="Kephart D."/>
            <person name="Wiedmann M."/>
        </authorList>
    </citation>
    <scope>NUCLEOTIDE SEQUENCE [LARGE SCALE GENOMIC DNA]</scope>
    <source>
        <strain evidence="5">FSL F6-971</strain>
    </source>
</reference>
<name>W7BJ07_9LIST</name>
<evidence type="ECO:0000313" key="5">
    <source>
        <dbReference type="Proteomes" id="UP000019253"/>
    </source>
</evidence>
<dbReference type="PANTHER" id="PTHR30185">
    <property type="entry name" value="CRYPTIC BETA-GLUCOSIDE BGL OPERON ANTITERMINATOR"/>
    <property type="match status" value="1"/>
</dbReference>
<evidence type="ECO:0000256" key="2">
    <source>
        <dbReference type="ARBA" id="ARBA00023163"/>
    </source>
</evidence>
<dbReference type="AlphaFoldDB" id="W7BJ07"/>
<evidence type="ECO:0000313" key="4">
    <source>
        <dbReference type="EMBL" id="EUJ23201.1"/>
    </source>
</evidence>
<dbReference type="PATRIC" id="fig|1265819.5.peg.1943"/>
<dbReference type="STRING" id="1265819.PGRAN_09731"/>
<keyword evidence="5" id="KW-1185">Reference proteome</keyword>
<dbReference type="RefSeq" id="WP_036066582.1">
    <property type="nucleotide sequence ID" value="NZ_AODD01000013.1"/>
</dbReference>
<dbReference type="OrthoDB" id="2260273at2"/>
<proteinExistence type="predicted"/>
<dbReference type="EMBL" id="AODD01000013">
    <property type="protein sequence ID" value="EUJ23201.1"/>
    <property type="molecule type" value="Genomic_DNA"/>
</dbReference>
<evidence type="ECO:0000256" key="1">
    <source>
        <dbReference type="ARBA" id="ARBA00023015"/>
    </source>
</evidence>
<dbReference type="PANTHER" id="PTHR30185:SF18">
    <property type="entry name" value="TRANSCRIPTIONAL REGULATOR MTLR"/>
    <property type="match status" value="1"/>
</dbReference>
<dbReference type="Pfam" id="PF05043">
    <property type="entry name" value="Mga"/>
    <property type="match status" value="1"/>
</dbReference>
<accession>W7BJ07</accession>
<keyword evidence="1" id="KW-0805">Transcription regulation</keyword>
<keyword evidence="2" id="KW-0804">Transcription</keyword>
<gene>
    <name evidence="4" type="ORF">PGRAN_09731</name>
</gene>
<dbReference type="InterPro" id="IPR050661">
    <property type="entry name" value="BglG_antiterminators"/>
</dbReference>
<comment type="caution">
    <text evidence="4">The sequence shown here is derived from an EMBL/GenBank/DDBJ whole genome shotgun (WGS) entry which is preliminary data.</text>
</comment>
<dbReference type="InterPro" id="IPR007737">
    <property type="entry name" value="Mga_HTH"/>
</dbReference>
<organism evidence="4 5">
    <name type="scientific">Listeria grandensis FSL F6-0971</name>
    <dbReference type="NCBI Taxonomy" id="1265819"/>
    <lineage>
        <taxon>Bacteria</taxon>
        <taxon>Bacillati</taxon>
        <taxon>Bacillota</taxon>
        <taxon>Bacilli</taxon>
        <taxon>Bacillales</taxon>
        <taxon>Listeriaceae</taxon>
        <taxon>Listeria</taxon>
    </lineage>
</organism>
<sequence length="481" mass="56675">MKSIVSATSYRRLVILDVLFSSEKPVSKKILTEVATCGLNTLNQDIIAINDLFAEDLAQVVEVDKKLFLHVPPDINFDYLVAYKITTSDLFELSLSMFNDEKLLPHEWATKKYVGLTSYYAKLKEMDTYLAESRLILNNSPLQILGHEMNIRFHFFYLFSKCYPYSGWIIEDFDFETIDIFIKSMESNLRIFFSLTARMDYAIAIGVSLTRIKQGYKVELLDEADYMDDLEEYYEAKKIDFSSLEKQLGAPLDREERHLILLLSALGSFSYLDHSRIEFRMAYHEKYRSKRYEVGVAIASLLKDKVTDFDTLLATVLDYLTRFTFVEKKHLIPDIDYFSKQKIPENQMMEDILGVLASFEKQPGYSYIRDNKNIIANHINDLFSFVLLNEIEESRLHVKVISKNGYFWEIYLKSEIRKYYTEELVVFCEDLEPREHEPDCDLILSDFPLQQKYDIDVLVWHMPPTERDLLRFRSFVYREEQ</sequence>
<evidence type="ECO:0000259" key="3">
    <source>
        <dbReference type="Pfam" id="PF05043"/>
    </source>
</evidence>
<protein>
    <submittedName>
        <fullName evidence="4">Capsule synthesis trans-acting positive regulator AcpB</fullName>
    </submittedName>
</protein>